<keyword evidence="3" id="KW-1185">Reference proteome</keyword>
<sequence>MTDRVSAPTIVTSYSITKDTQVHVLLSDEITQILFWVLFVIVCQAITVFGICGNIINIICFIKQGFKDPVNVSLLGM</sequence>
<evidence type="ECO:0000313" key="2">
    <source>
        <dbReference type="EMBL" id="CAG5123969.1"/>
    </source>
</evidence>
<proteinExistence type="predicted"/>
<protein>
    <submittedName>
        <fullName evidence="2">Uncharacterized protein</fullName>
    </submittedName>
</protein>
<feature type="non-terminal residue" evidence="2">
    <location>
        <position position="77"/>
    </location>
</feature>
<gene>
    <name evidence="2" type="ORF">CUNI_LOCUS9527</name>
</gene>
<feature type="transmembrane region" description="Helical" evidence="1">
    <location>
        <begin position="33"/>
        <end position="62"/>
    </location>
</feature>
<reference evidence="2" key="1">
    <citation type="submission" date="2021-04" db="EMBL/GenBank/DDBJ databases">
        <authorList>
            <consortium name="Molecular Ecology Group"/>
        </authorList>
    </citation>
    <scope>NUCLEOTIDE SEQUENCE</scope>
</reference>
<accession>A0A8S3Z4H9</accession>
<evidence type="ECO:0000256" key="1">
    <source>
        <dbReference type="SAM" id="Phobius"/>
    </source>
</evidence>
<keyword evidence="1" id="KW-1133">Transmembrane helix</keyword>
<dbReference type="Proteomes" id="UP000678393">
    <property type="component" value="Unassembled WGS sequence"/>
</dbReference>
<dbReference type="EMBL" id="CAJHNH020001667">
    <property type="protein sequence ID" value="CAG5123969.1"/>
    <property type="molecule type" value="Genomic_DNA"/>
</dbReference>
<evidence type="ECO:0000313" key="3">
    <source>
        <dbReference type="Proteomes" id="UP000678393"/>
    </source>
</evidence>
<comment type="caution">
    <text evidence="2">The sequence shown here is derived from an EMBL/GenBank/DDBJ whole genome shotgun (WGS) entry which is preliminary data.</text>
</comment>
<keyword evidence="1" id="KW-0472">Membrane</keyword>
<name>A0A8S3Z4H9_9EUPU</name>
<organism evidence="2 3">
    <name type="scientific">Candidula unifasciata</name>
    <dbReference type="NCBI Taxonomy" id="100452"/>
    <lineage>
        <taxon>Eukaryota</taxon>
        <taxon>Metazoa</taxon>
        <taxon>Spiralia</taxon>
        <taxon>Lophotrochozoa</taxon>
        <taxon>Mollusca</taxon>
        <taxon>Gastropoda</taxon>
        <taxon>Heterobranchia</taxon>
        <taxon>Euthyneura</taxon>
        <taxon>Panpulmonata</taxon>
        <taxon>Eupulmonata</taxon>
        <taxon>Stylommatophora</taxon>
        <taxon>Helicina</taxon>
        <taxon>Helicoidea</taxon>
        <taxon>Geomitridae</taxon>
        <taxon>Candidula</taxon>
    </lineage>
</organism>
<keyword evidence="1" id="KW-0812">Transmembrane</keyword>
<dbReference type="AlphaFoldDB" id="A0A8S3Z4H9"/>